<organism evidence="2 3">
    <name type="scientific">Prorocentrum cordatum</name>
    <dbReference type="NCBI Taxonomy" id="2364126"/>
    <lineage>
        <taxon>Eukaryota</taxon>
        <taxon>Sar</taxon>
        <taxon>Alveolata</taxon>
        <taxon>Dinophyceae</taxon>
        <taxon>Prorocentrales</taxon>
        <taxon>Prorocentraceae</taxon>
        <taxon>Prorocentrum</taxon>
    </lineage>
</organism>
<evidence type="ECO:0000313" key="3">
    <source>
        <dbReference type="Proteomes" id="UP001189429"/>
    </source>
</evidence>
<dbReference type="SUPFAM" id="SSF52029">
    <property type="entry name" value="GroEL apical domain-like"/>
    <property type="match status" value="1"/>
</dbReference>
<dbReference type="EMBL" id="CAUYUJ010020736">
    <property type="protein sequence ID" value="CAK0900190.1"/>
    <property type="molecule type" value="Genomic_DNA"/>
</dbReference>
<dbReference type="InterPro" id="IPR027409">
    <property type="entry name" value="GroEL-like_apical_dom_sf"/>
</dbReference>
<evidence type="ECO:0000256" key="1">
    <source>
        <dbReference type="SAM" id="MobiDB-lite"/>
    </source>
</evidence>
<dbReference type="SUPFAM" id="SSF56219">
    <property type="entry name" value="DNase I-like"/>
    <property type="match status" value="1"/>
</dbReference>
<keyword evidence="3" id="KW-1185">Reference proteome</keyword>
<feature type="region of interest" description="Disordered" evidence="1">
    <location>
        <begin position="1000"/>
        <end position="1043"/>
    </location>
</feature>
<dbReference type="InterPro" id="IPR002423">
    <property type="entry name" value="Cpn60/GroEL/TCP-1"/>
</dbReference>
<accession>A0ABN9XK36</accession>
<dbReference type="Gene3D" id="3.60.10.10">
    <property type="entry name" value="Endonuclease/exonuclease/phosphatase"/>
    <property type="match status" value="1"/>
</dbReference>
<dbReference type="Proteomes" id="UP001189429">
    <property type="component" value="Unassembled WGS sequence"/>
</dbReference>
<dbReference type="InterPro" id="IPR036691">
    <property type="entry name" value="Endo/exonu/phosph_ase_sf"/>
</dbReference>
<name>A0ABN9XK36_9DINO</name>
<evidence type="ECO:0000313" key="2">
    <source>
        <dbReference type="EMBL" id="CAK0900190.1"/>
    </source>
</evidence>
<dbReference type="Gene3D" id="3.50.7.10">
    <property type="entry name" value="GroEL"/>
    <property type="match status" value="1"/>
</dbReference>
<comment type="caution">
    <text evidence="2">The sequence shown here is derived from an EMBL/GenBank/DDBJ whole genome shotgun (WGS) entry which is preliminary data.</text>
</comment>
<gene>
    <name evidence="2" type="ORF">PCOR1329_LOCUS77548</name>
</gene>
<protein>
    <submittedName>
        <fullName evidence="2">Uncharacterized protein</fullName>
    </submittedName>
</protein>
<sequence length="1184" mass="128181">MLWGHTAEEMPTSVTNAKIALLDFDLKKHKMSMGVNIVIDDPAELEKVRQKEMDFTKDKIKKITDAGRTAADLHIFGVSANTWSSAQAALDWYVALTEEQGCRRSPRLWCVQETRLKCTEREGRAREWAGRRHMAMTLSRAAPTGPGPLESSGGVAVGVSQAIASSPLELDMGEAYQGRLAGRVLNIGGMRVAAFSVYLEDSSRLGDFNIGLLDLLAAEILKLDVPWVVQGDWNISAQVLEDSQWADSLLGVIVVPSGATCWARSPEPDDCTATFDFFVVARELRPLVAQVRIMGGAPTFPHSPVHLELAGLGQHTCVPQVRRCKAYPTEPWIGPRALPPGVDWSWSGGSAPPSLAEGLGEWFTEAEVQLDVLHDAQEANARRPGRAEGYRLVRVPLHDAWDRALVERLDGRAPMWKSFQLLAGKAASLAGRPLGAGGRALRAQWQCVLRRTIQTLDFQDSGITPGRAQELLDQLDGVDDTMRQRALEELQTAEAQVQATHTAAARARTFAAGAVQNGGRIAHWRIKGPLPPAEALLDAASGPCPLPVNGVAALEVLLQAALAPRWALGPAAKVQHARNLGTDANDGSRRRVSICAERQATARAQAVRLWSFRSGDGPVHGIQRGGPTAKATWGTTVTGLAPTVLHQLRVQVARSFGPVARGASVGLRLASFGRLLSTDPLAINAGAVAQQWARAVWEGLPPRGVLRACLTDAAARLGHLRHPWSQAISPADVALLTLGRCGWRFEDEAVLVTDAGARLDLVRTAPCLVARLAQDAAWRASDCMALACEAKEVRDDHRWVQPISWLALRPLLWGSARSWTKRQQNSLRALVDNTHWCQERLRRHGLAACGLCKLCRAKAGTIFHRVYECDAHASRRRTAASPFLVARARRAQREGPLFAERFARGIFPDPQHLWSDIGCQEFEIHWWNRPSSGRLGGMLFTAEELTLTLYDIAQEAARWSGELHAVLADEGTKDCDGLEARPQGQPEGGAEVELVVGDGPSTAHAEASGGPAAVDGGGVRGAARKGSGAASHQLRAAEATAPGRPPQTLVACLRCGAYGTRYARNLAGTCHGATTTTLQSQRARLADGRHPGHRQCRTWVLSTLREPTSADLAACLGPDFGRAPVAGPTVGPQMGRGAPRRMLTRVEILAAYGLNEEDVEAAVNRWRQRRRARATEEDDSDIEE</sequence>
<dbReference type="Pfam" id="PF00118">
    <property type="entry name" value="Cpn60_TCP1"/>
    <property type="match status" value="1"/>
</dbReference>
<reference evidence="2" key="1">
    <citation type="submission" date="2023-10" db="EMBL/GenBank/DDBJ databases">
        <authorList>
            <person name="Chen Y."/>
            <person name="Shah S."/>
            <person name="Dougan E. K."/>
            <person name="Thang M."/>
            <person name="Chan C."/>
        </authorList>
    </citation>
    <scope>NUCLEOTIDE SEQUENCE [LARGE SCALE GENOMIC DNA]</scope>
</reference>
<proteinExistence type="predicted"/>